<dbReference type="CDD" id="cd17574">
    <property type="entry name" value="REC_OmpR"/>
    <property type="match status" value="1"/>
</dbReference>
<evidence type="ECO:0000256" key="1">
    <source>
        <dbReference type="ARBA" id="ARBA00022553"/>
    </source>
</evidence>
<dbReference type="GO" id="GO:0003677">
    <property type="term" value="F:DNA binding"/>
    <property type="evidence" value="ECO:0007669"/>
    <property type="project" value="UniProtKB-KW"/>
</dbReference>
<evidence type="ECO:0000313" key="9">
    <source>
        <dbReference type="Proteomes" id="UP000177152"/>
    </source>
</evidence>
<sequence>MAEIHKKILVVEDEPALRDTIKNRFVGEGFTVLAANDGVEGLEMALAEHPDLILLDIIMPKMDGITMLKKLRQDSWGKGASIFMLTNLSDEKKVSDSMEEGVFDYLIKADWMLDELIFLVKKKLGVS</sequence>
<evidence type="ECO:0000256" key="5">
    <source>
        <dbReference type="ARBA" id="ARBA00023163"/>
    </source>
</evidence>
<evidence type="ECO:0000256" key="4">
    <source>
        <dbReference type="ARBA" id="ARBA00023125"/>
    </source>
</evidence>
<name>A0A1G2K5F7_9BACT</name>
<keyword evidence="5" id="KW-0804">Transcription</keyword>
<dbReference type="PANTHER" id="PTHR44591">
    <property type="entry name" value="STRESS RESPONSE REGULATOR PROTEIN 1"/>
    <property type="match status" value="1"/>
</dbReference>
<keyword evidence="1 6" id="KW-0597">Phosphoprotein</keyword>
<evidence type="ECO:0000313" key="8">
    <source>
        <dbReference type="EMBL" id="OGZ94615.1"/>
    </source>
</evidence>
<keyword evidence="4" id="KW-0238">DNA-binding</keyword>
<organism evidence="8 9">
    <name type="scientific">Candidatus Sungbacteria bacterium RIFCSPHIGHO2_01_FULL_47_32</name>
    <dbReference type="NCBI Taxonomy" id="1802264"/>
    <lineage>
        <taxon>Bacteria</taxon>
        <taxon>Candidatus Sungiibacteriota</taxon>
    </lineage>
</organism>
<dbReference type="Pfam" id="PF00072">
    <property type="entry name" value="Response_reg"/>
    <property type="match status" value="1"/>
</dbReference>
<keyword evidence="2" id="KW-0902">Two-component regulatory system</keyword>
<dbReference type="PROSITE" id="PS50110">
    <property type="entry name" value="RESPONSE_REGULATORY"/>
    <property type="match status" value="1"/>
</dbReference>
<feature type="domain" description="Response regulatory" evidence="7">
    <location>
        <begin position="7"/>
        <end position="123"/>
    </location>
</feature>
<dbReference type="PANTHER" id="PTHR44591:SF14">
    <property type="entry name" value="PROTEIN PILG"/>
    <property type="match status" value="1"/>
</dbReference>
<dbReference type="SMART" id="SM00448">
    <property type="entry name" value="REC"/>
    <property type="match status" value="1"/>
</dbReference>
<feature type="modified residue" description="4-aspartylphosphate" evidence="6">
    <location>
        <position position="56"/>
    </location>
</feature>
<dbReference type="GO" id="GO:0000160">
    <property type="term" value="P:phosphorelay signal transduction system"/>
    <property type="evidence" value="ECO:0007669"/>
    <property type="project" value="UniProtKB-KW"/>
</dbReference>
<dbReference type="InterPro" id="IPR050595">
    <property type="entry name" value="Bact_response_regulator"/>
</dbReference>
<reference evidence="8 9" key="1">
    <citation type="journal article" date="2016" name="Nat. Commun.">
        <title>Thousands of microbial genomes shed light on interconnected biogeochemical processes in an aquifer system.</title>
        <authorList>
            <person name="Anantharaman K."/>
            <person name="Brown C.T."/>
            <person name="Hug L.A."/>
            <person name="Sharon I."/>
            <person name="Castelle C.J."/>
            <person name="Probst A.J."/>
            <person name="Thomas B.C."/>
            <person name="Singh A."/>
            <person name="Wilkins M.J."/>
            <person name="Karaoz U."/>
            <person name="Brodie E.L."/>
            <person name="Williams K.H."/>
            <person name="Hubbard S.S."/>
            <person name="Banfield J.F."/>
        </authorList>
    </citation>
    <scope>NUCLEOTIDE SEQUENCE [LARGE SCALE GENOMIC DNA]</scope>
</reference>
<accession>A0A1G2K5F7</accession>
<proteinExistence type="predicted"/>
<dbReference type="InterPro" id="IPR001789">
    <property type="entry name" value="Sig_transdc_resp-reg_receiver"/>
</dbReference>
<comment type="caution">
    <text evidence="8">The sequence shown here is derived from an EMBL/GenBank/DDBJ whole genome shotgun (WGS) entry which is preliminary data.</text>
</comment>
<protein>
    <recommendedName>
        <fullName evidence="7">Response regulatory domain-containing protein</fullName>
    </recommendedName>
</protein>
<evidence type="ECO:0000256" key="3">
    <source>
        <dbReference type="ARBA" id="ARBA00023015"/>
    </source>
</evidence>
<evidence type="ECO:0000256" key="2">
    <source>
        <dbReference type="ARBA" id="ARBA00023012"/>
    </source>
</evidence>
<dbReference type="SUPFAM" id="SSF52172">
    <property type="entry name" value="CheY-like"/>
    <property type="match status" value="1"/>
</dbReference>
<dbReference type="AlphaFoldDB" id="A0A1G2K5F7"/>
<dbReference type="InterPro" id="IPR011006">
    <property type="entry name" value="CheY-like_superfamily"/>
</dbReference>
<evidence type="ECO:0000256" key="6">
    <source>
        <dbReference type="PROSITE-ProRule" id="PRU00169"/>
    </source>
</evidence>
<dbReference type="EMBL" id="MHQC01000032">
    <property type="protein sequence ID" value="OGZ94615.1"/>
    <property type="molecule type" value="Genomic_DNA"/>
</dbReference>
<keyword evidence="3" id="KW-0805">Transcription regulation</keyword>
<dbReference type="Proteomes" id="UP000177152">
    <property type="component" value="Unassembled WGS sequence"/>
</dbReference>
<gene>
    <name evidence="8" type="ORF">A2633_01190</name>
</gene>
<dbReference type="Gene3D" id="3.40.50.2300">
    <property type="match status" value="1"/>
</dbReference>
<dbReference type="FunFam" id="3.40.50.2300:FF:000001">
    <property type="entry name" value="DNA-binding response regulator PhoB"/>
    <property type="match status" value="1"/>
</dbReference>
<evidence type="ECO:0000259" key="7">
    <source>
        <dbReference type="PROSITE" id="PS50110"/>
    </source>
</evidence>